<evidence type="ECO:0000256" key="16">
    <source>
        <dbReference type="RuleBase" id="RU000304"/>
    </source>
</evidence>
<evidence type="ECO:0000256" key="5">
    <source>
        <dbReference type="ARBA" id="ARBA00022692"/>
    </source>
</evidence>
<evidence type="ECO:0000256" key="8">
    <source>
        <dbReference type="ARBA" id="ARBA00022741"/>
    </source>
</evidence>
<comment type="similarity">
    <text evidence="16">Belongs to the protein kinase superfamily.</text>
</comment>
<dbReference type="InterPro" id="IPR000719">
    <property type="entry name" value="Prot_kinase_dom"/>
</dbReference>
<evidence type="ECO:0000256" key="15">
    <source>
        <dbReference type="PROSITE-ProRule" id="PRU10141"/>
    </source>
</evidence>
<protein>
    <submittedName>
        <fullName evidence="19">Protein kinase superfamily protein</fullName>
    </submittedName>
</protein>
<dbReference type="CDD" id="cd14066">
    <property type="entry name" value="STKc_IRAK"/>
    <property type="match status" value="1"/>
</dbReference>
<feature type="domain" description="Protein kinase" evidence="18">
    <location>
        <begin position="46"/>
        <end position="327"/>
    </location>
</feature>
<keyword evidence="10 15" id="KW-0067">ATP-binding</keyword>
<feature type="compositionally biased region" description="Low complexity" evidence="17">
    <location>
        <begin position="352"/>
        <end position="371"/>
    </location>
</feature>
<dbReference type="InterPro" id="IPR011009">
    <property type="entry name" value="Kinase-like_dom_sf"/>
</dbReference>
<dbReference type="GO" id="GO:0004674">
    <property type="term" value="F:protein serine/threonine kinase activity"/>
    <property type="evidence" value="ECO:0007669"/>
    <property type="project" value="UniProtKB-KW"/>
</dbReference>
<keyword evidence="6" id="KW-0732">Signal</keyword>
<dbReference type="InterPro" id="IPR017441">
    <property type="entry name" value="Protein_kinase_ATP_BS"/>
</dbReference>
<evidence type="ECO:0000256" key="11">
    <source>
        <dbReference type="ARBA" id="ARBA00022989"/>
    </source>
</evidence>
<keyword evidence="3" id="KW-0597">Phosphoprotein</keyword>
<proteinExistence type="evidence at transcript level"/>
<evidence type="ECO:0000313" key="19">
    <source>
        <dbReference type="EMBL" id="AWW16523.1"/>
    </source>
</evidence>
<evidence type="ECO:0000256" key="10">
    <source>
        <dbReference type="ARBA" id="ARBA00022840"/>
    </source>
</evidence>
<dbReference type="AlphaFoldDB" id="A0A2Z4HN48"/>
<keyword evidence="7" id="KW-0677">Repeat</keyword>
<dbReference type="SMART" id="SM00220">
    <property type="entry name" value="S_TKc"/>
    <property type="match status" value="1"/>
</dbReference>
<dbReference type="InterPro" id="IPR052059">
    <property type="entry name" value="CR_Ser/Thr_kinase"/>
</dbReference>
<keyword evidence="14" id="KW-0325">Glycoprotein</keyword>
<evidence type="ECO:0000256" key="1">
    <source>
        <dbReference type="ARBA" id="ARBA00004167"/>
    </source>
</evidence>
<evidence type="ECO:0000256" key="14">
    <source>
        <dbReference type="ARBA" id="ARBA00023180"/>
    </source>
</evidence>
<evidence type="ECO:0000256" key="3">
    <source>
        <dbReference type="ARBA" id="ARBA00022553"/>
    </source>
</evidence>
<evidence type="ECO:0000256" key="17">
    <source>
        <dbReference type="SAM" id="MobiDB-lite"/>
    </source>
</evidence>
<keyword evidence="4" id="KW-0808">Transferase</keyword>
<organism evidence="19">
    <name type="scientific">Ipomoea pes-caprae</name>
    <name type="common">Railroad vine</name>
    <name type="synonym">Convolvulus pes-caprae</name>
    <dbReference type="NCBI Taxonomy" id="89656"/>
    <lineage>
        <taxon>Eukaryota</taxon>
        <taxon>Viridiplantae</taxon>
        <taxon>Streptophyta</taxon>
        <taxon>Embryophyta</taxon>
        <taxon>Tracheophyta</taxon>
        <taxon>Spermatophyta</taxon>
        <taxon>Magnoliopsida</taxon>
        <taxon>eudicotyledons</taxon>
        <taxon>Gunneridae</taxon>
        <taxon>Pentapetalae</taxon>
        <taxon>asterids</taxon>
        <taxon>lamiids</taxon>
        <taxon>Solanales</taxon>
        <taxon>Convolvulaceae</taxon>
        <taxon>Ipomoeeae</taxon>
        <taxon>Ipomoea</taxon>
    </lineage>
</organism>
<dbReference type="Gene3D" id="3.30.200.20">
    <property type="entry name" value="Phosphorylase Kinase, domain 1"/>
    <property type="match status" value="1"/>
</dbReference>
<dbReference type="Gene3D" id="1.10.510.10">
    <property type="entry name" value="Transferase(Phosphotransferase) domain 1"/>
    <property type="match status" value="1"/>
</dbReference>
<evidence type="ECO:0000259" key="18">
    <source>
        <dbReference type="PROSITE" id="PS50011"/>
    </source>
</evidence>
<dbReference type="PROSITE" id="PS00108">
    <property type="entry name" value="PROTEIN_KINASE_ST"/>
    <property type="match status" value="1"/>
</dbReference>
<dbReference type="GO" id="GO:0005524">
    <property type="term" value="F:ATP binding"/>
    <property type="evidence" value="ECO:0007669"/>
    <property type="project" value="UniProtKB-UniRule"/>
</dbReference>
<evidence type="ECO:0000256" key="7">
    <source>
        <dbReference type="ARBA" id="ARBA00022737"/>
    </source>
</evidence>
<feature type="region of interest" description="Disordered" evidence="17">
    <location>
        <begin position="352"/>
        <end position="385"/>
    </location>
</feature>
<evidence type="ECO:0000256" key="13">
    <source>
        <dbReference type="ARBA" id="ARBA00023170"/>
    </source>
</evidence>
<dbReference type="PANTHER" id="PTHR47973">
    <property type="entry name" value="CYSTEINE-RICH RECEPTOR-LIKE PROTEIN KINASE 3"/>
    <property type="match status" value="1"/>
</dbReference>
<evidence type="ECO:0000256" key="2">
    <source>
        <dbReference type="ARBA" id="ARBA00022527"/>
    </source>
</evidence>
<keyword evidence="8 15" id="KW-0547">Nucleotide-binding</keyword>
<keyword evidence="9 19" id="KW-0418">Kinase</keyword>
<reference evidence="19" key="1">
    <citation type="submission" date="2017-07" db="EMBL/GenBank/DDBJ databases">
        <authorList>
            <person name="Sun Z.S."/>
            <person name="Albrecht U."/>
            <person name="Echele G."/>
            <person name="Lee C.C."/>
        </authorList>
    </citation>
    <scope>NUCLEOTIDE SEQUENCE</scope>
</reference>
<name>A0A2Z4HN48_IPOPC</name>
<keyword evidence="11" id="KW-1133">Transmembrane helix</keyword>
<dbReference type="PROSITE" id="PS00107">
    <property type="entry name" value="PROTEIN_KINASE_ATP"/>
    <property type="match status" value="1"/>
</dbReference>
<evidence type="ECO:0000256" key="12">
    <source>
        <dbReference type="ARBA" id="ARBA00023136"/>
    </source>
</evidence>
<evidence type="ECO:0000256" key="6">
    <source>
        <dbReference type="ARBA" id="ARBA00022729"/>
    </source>
</evidence>
<dbReference type="SUPFAM" id="SSF56112">
    <property type="entry name" value="Protein kinase-like (PK-like)"/>
    <property type="match status" value="1"/>
</dbReference>
<keyword evidence="13" id="KW-0675">Receptor</keyword>
<keyword evidence="2 16" id="KW-0723">Serine/threonine-protein kinase</keyword>
<sequence>MSHFSCCFGKKASPPRHQIDIEEEVSNWQDAKLYTYGELRVATGDFSPSNKIGKGGFGSVYKGRLKDGTLAAIKVLSAESTQGVKEFLNEIIAISGVEHENLVKLYGCCVEEDHRILVYGYVENNSLSQTLLGSGYSNIQFSWSTRSKICIGVARGLAFLHEELKPHIIHRDIKASNILLDKDLTPKIADFGLAKLFPINATHVSTRVAGTRGYLAPEYAMRARLTRKADIYSFGVLLLEIVSGRCNTNKRLPVGDQFLLERAWRLYKSGELVELVDASIECANIDEACRYVKIAFLCTQAMAKSRPSMSTVLEMLTGEAEVDDSMISEPGLISELMGLRVQKKEKLFTASINSGKEGNSSSSGNTSTGMTQATMTFTSIRDRST</sequence>
<dbReference type="InterPro" id="IPR008271">
    <property type="entry name" value="Ser/Thr_kinase_AS"/>
</dbReference>
<dbReference type="GO" id="GO:0016020">
    <property type="term" value="C:membrane"/>
    <property type="evidence" value="ECO:0007669"/>
    <property type="project" value="UniProtKB-SubCell"/>
</dbReference>
<dbReference type="PROSITE" id="PS50011">
    <property type="entry name" value="PROTEIN_KINASE_DOM"/>
    <property type="match status" value="1"/>
</dbReference>
<dbReference type="FunFam" id="3.30.200.20:FF:000225">
    <property type="entry name" value="cold-responsive protein kinase 1"/>
    <property type="match status" value="1"/>
</dbReference>
<dbReference type="EMBL" id="MF680613">
    <property type="protein sequence ID" value="AWW16523.1"/>
    <property type="molecule type" value="mRNA"/>
</dbReference>
<evidence type="ECO:0000256" key="9">
    <source>
        <dbReference type="ARBA" id="ARBA00022777"/>
    </source>
</evidence>
<keyword evidence="12" id="KW-0472">Membrane</keyword>
<feature type="binding site" evidence="15">
    <location>
        <position position="74"/>
    </location>
    <ligand>
        <name>ATP</name>
        <dbReference type="ChEBI" id="CHEBI:30616"/>
    </ligand>
</feature>
<accession>A0A2Z4HN48</accession>
<dbReference type="FunFam" id="1.10.510.10:FF:000044">
    <property type="entry name" value="Putative LRR receptor-like serine/threonine-protein kinase"/>
    <property type="match status" value="1"/>
</dbReference>
<dbReference type="Pfam" id="PF00069">
    <property type="entry name" value="Pkinase"/>
    <property type="match status" value="1"/>
</dbReference>
<comment type="subcellular location">
    <subcellularLocation>
        <location evidence="1">Membrane</location>
        <topology evidence="1">Single-pass membrane protein</topology>
    </subcellularLocation>
</comment>
<keyword evidence="5" id="KW-0812">Transmembrane</keyword>
<evidence type="ECO:0000256" key="4">
    <source>
        <dbReference type="ARBA" id="ARBA00022679"/>
    </source>
</evidence>